<sequence length="324" mass="33885">MSVASPTPRTRANLLLLLASAIWGFAFVAQVAGGGVGAFTFNSTRFLLGAVSLLPVIAWLDRRDAVPAAERVRRWKAVVRPGLLIGVLLFAGSSLQQIALQYTTVGNAAFVTGLYVVTVPLAGVALGHRIRGAIWVGAGLAVAGLYLLTMTGGLAAMNTGDLLCLVGTLFWTGHILTVSRFSRRLDPIRLSVSQFVFNALYAGVAALVFEATPFRGLSAVIGPIAYAGLVSVGVAYTLQVVGQRDALPSHAALIMSLETVFGALGGALFLGERMAPIGYAGASLMLAGIIVSQLPVRRPASTVRGRTAVDETALDEEFCDTLET</sequence>
<evidence type="ECO:0000256" key="1">
    <source>
        <dbReference type="ARBA" id="ARBA00004651"/>
    </source>
</evidence>
<evidence type="ECO:0000256" key="4">
    <source>
        <dbReference type="ARBA" id="ARBA00022989"/>
    </source>
</evidence>
<evidence type="ECO:0000256" key="3">
    <source>
        <dbReference type="ARBA" id="ARBA00022692"/>
    </source>
</evidence>
<organism evidence="8">
    <name type="scientific">bioreactor metagenome</name>
    <dbReference type="NCBI Taxonomy" id="1076179"/>
    <lineage>
        <taxon>unclassified sequences</taxon>
        <taxon>metagenomes</taxon>
        <taxon>ecological metagenomes</taxon>
    </lineage>
</organism>
<feature type="transmembrane region" description="Helical" evidence="6">
    <location>
        <begin position="250"/>
        <end position="271"/>
    </location>
</feature>
<proteinExistence type="predicted"/>
<evidence type="ECO:0000259" key="7">
    <source>
        <dbReference type="Pfam" id="PF00892"/>
    </source>
</evidence>
<comment type="subcellular location">
    <subcellularLocation>
        <location evidence="1">Cell membrane</location>
        <topology evidence="1">Multi-pass membrane protein</topology>
    </subcellularLocation>
</comment>
<feature type="transmembrane region" description="Helical" evidence="6">
    <location>
        <begin position="133"/>
        <end position="154"/>
    </location>
</feature>
<name>A0A645BSP0_9ZZZZ</name>
<gene>
    <name evidence="8" type="ORF">SDC9_115372</name>
</gene>
<keyword evidence="3 6" id="KW-0812">Transmembrane</keyword>
<protein>
    <recommendedName>
        <fullName evidence="7">EamA domain-containing protein</fullName>
    </recommendedName>
</protein>
<feature type="transmembrane region" description="Helical" evidence="6">
    <location>
        <begin position="277"/>
        <end position="296"/>
    </location>
</feature>
<dbReference type="InterPro" id="IPR037185">
    <property type="entry name" value="EmrE-like"/>
</dbReference>
<feature type="domain" description="EamA" evidence="7">
    <location>
        <begin position="12"/>
        <end position="149"/>
    </location>
</feature>
<evidence type="ECO:0000256" key="6">
    <source>
        <dbReference type="SAM" id="Phobius"/>
    </source>
</evidence>
<dbReference type="EMBL" id="VSSQ01022258">
    <property type="protein sequence ID" value="MPM68439.1"/>
    <property type="molecule type" value="Genomic_DNA"/>
</dbReference>
<accession>A0A645BSP0</accession>
<dbReference type="PANTHER" id="PTHR42920">
    <property type="entry name" value="OS03G0707200 PROTEIN-RELATED"/>
    <property type="match status" value="1"/>
</dbReference>
<evidence type="ECO:0000256" key="5">
    <source>
        <dbReference type="ARBA" id="ARBA00023136"/>
    </source>
</evidence>
<dbReference type="InterPro" id="IPR051258">
    <property type="entry name" value="Diverse_Substrate_Transporter"/>
</dbReference>
<feature type="transmembrane region" description="Helical" evidence="6">
    <location>
        <begin position="105"/>
        <end position="126"/>
    </location>
</feature>
<dbReference type="PANTHER" id="PTHR42920:SF5">
    <property type="entry name" value="EAMA DOMAIN-CONTAINING PROTEIN"/>
    <property type="match status" value="1"/>
</dbReference>
<keyword evidence="5 6" id="KW-0472">Membrane</keyword>
<dbReference type="GO" id="GO:0005886">
    <property type="term" value="C:plasma membrane"/>
    <property type="evidence" value="ECO:0007669"/>
    <property type="project" value="UniProtKB-SubCell"/>
</dbReference>
<dbReference type="InterPro" id="IPR000620">
    <property type="entry name" value="EamA_dom"/>
</dbReference>
<dbReference type="Pfam" id="PF00892">
    <property type="entry name" value="EamA"/>
    <property type="match status" value="2"/>
</dbReference>
<keyword evidence="4 6" id="KW-1133">Transmembrane helix</keyword>
<reference evidence="8" key="1">
    <citation type="submission" date="2019-08" db="EMBL/GenBank/DDBJ databases">
        <authorList>
            <person name="Kucharzyk K."/>
            <person name="Murdoch R.W."/>
            <person name="Higgins S."/>
            <person name="Loffler F."/>
        </authorList>
    </citation>
    <scope>NUCLEOTIDE SEQUENCE</scope>
</reference>
<feature type="transmembrane region" description="Helical" evidence="6">
    <location>
        <begin position="190"/>
        <end position="209"/>
    </location>
</feature>
<feature type="transmembrane region" description="Helical" evidence="6">
    <location>
        <begin position="160"/>
        <end position="178"/>
    </location>
</feature>
<dbReference type="AlphaFoldDB" id="A0A645BSP0"/>
<feature type="transmembrane region" description="Helical" evidence="6">
    <location>
        <begin position="215"/>
        <end position="238"/>
    </location>
</feature>
<evidence type="ECO:0000256" key="2">
    <source>
        <dbReference type="ARBA" id="ARBA00022475"/>
    </source>
</evidence>
<evidence type="ECO:0000313" key="8">
    <source>
        <dbReference type="EMBL" id="MPM68439.1"/>
    </source>
</evidence>
<keyword evidence="2" id="KW-1003">Cell membrane</keyword>
<feature type="transmembrane region" description="Helical" evidence="6">
    <location>
        <begin position="43"/>
        <end position="60"/>
    </location>
</feature>
<comment type="caution">
    <text evidence="8">The sequence shown here is derived from an EMBL/GenBank/DDBJ whole genome shotgun (WGS) entry which is preliminary data.</text>
</comment>
<feature type="transmembrane region" description="Helical" evidence="6">
    <location>
        <begin position="81"/>
        <end position="99"/>
    </location>
</feature>
<dbReference type="SUPFAM" id="SSF103481">
    <property type="entry name" value="Multidrug resistance efflux transporter EmrE"/>
    <property type="match status" value="2"/>
</dbReference>
<feature type="domain" description="EamA" evidence="7">
    <location>
        <begin position="159"/>
        <end position="291"/>
    </location>
</feature>